<gene>
    <name evidence="1" type="ORF">GCM10007160_04600</name>
</gene>
<reference evidence="2" key="1">
    <citation type="journal article" date="2019" name="Int. J. Syst. Evol. Microbiol.">
        <title>The Global Catalogue of Microorganisms (GCM) 10K type strain sequencing project: providing services to taxonomists for standard genome sequencing and annotation.</title>
        <authorList>
            <consortium name="The Broad Institute Genomics Platform"/>
            <consortium name="The Broad Institute Genome Sequencing Center for Infectious Disease"/>
            <person name="Wu L."/>
            <person name="Ma J."/>
        </authorList>
    </citation>
    <scope>NUCLEOTIDE SEQUENCE [LARGE SCALE GENOMIC DNA]</scope>
    <source>
        <strain evidence="2">KCTC 22228</strain>
    </source>
</reference>
<sequence length="167" mass="18778">MDASPLIAEYRRWLVFQRQEQLSQEHRGASERLAQAGAVATRVTDAYRNMADKGAKEGACYRTLFLRQRNSGDVLPCEGWLFVRRVLAEGGTTRVRASLLETFTLEDGIITPGSQPATKITLEIFDELLVEKSMSTSCRVDRIDSSGDTRFITLLDAVRGDLQQYMK</sequence>
<name>A0ABQ2YF65_9GAMM</name>
<evidence type="ECO:0000313" key="2">
    <source>
        <dbReference type="Proteomes" id="UP000653056"/>
    </source>
</evidence>
<dbReference type="EMBL" id="BMXS01000001">
    <property type="protein sequence ID" value="GGX80186.1"/>
    <property type="molecule type" value="Genomic_DNA"/>
</dbReference>
<accession>A0ABQ2YF65</accession>
<evidence type="ECO:0000313" key="1">
    <source>
        <dbReference type="EMBL" id="GGX80186.1"/>
    </source>
</evidence>
<keyword evidence="2" id="KW-1185">Reference proteome</keyword>
<dbReference type="RefSeq" id="WP_189465765.1">
    <property type="nucleotide sequence ID" value="NZ_BMXS01000001.1"/>
</dbReference>
<comment type="caution">
    <text evidence="1">The sequence shown here is derived from an EMBL/GenBank/DDBJ whole genome shotgun (WGS) entry which is preliminary data.</text>
</comment>
<proteinExistence type="predicted"/>
<protein>
    <submittedName>
        <fullName evidence="1">Uncharacterized protein</fullName>
    </submittedName>
</protein>
<organism evidence="1 2">
    <name type="scientific">Litchfieldella qijiaojingensis</name>
    <dbReference type="NCBI Taxonomy" id="980347"/>
    <lineage>
        <taxon>Bacteria</taxon>
        <taxon>Pseudomonadati</taxon>
        <taxon>Pseudomonadota</taxon>
        <taxon>Gammaproteobacteria</taxon>
        <taxon>Oceanospirillales</taxon>
        <taxon>Halomonadaceae</taxon>
        <taxon>Litchfieldella</taxon>
    </lineage>
</organism>
<dbReference type="Proteomes" id="UP000653056">
    <property type="component" value="Unassembled WGS sequence"/>
</dbReference>